<evidence type="ECO:0000313" key="2">
    <source>
        <dbReference type="Proteomes" id="UP000236063"/>
    </source>
</evidence>
<proteinExistence type="predicted"/>
<reference evidence="1 2" key="1">
    <citation type="submission" date="2018-01" db="EMBL/GenBank/DDBJ databases">
        <title>Multi-drug resistant Enterobacter species isolated from the International Space Station and comparative genomic analyses with human pathogenic strains.</title>
        <authorList>
            <person name="Singh N.K."/>
            <person name="Bezdan D."/>
            <person name="McIntyre A."/>
            <person name="Sielaff A.C."/>
            <person name="Wheeler K."/>
            <person name="Mason C."/>
            <person name="Venkateswaran K."/>
        </authorList>
    </citation>
    <scope>NUCLEOTIDE SEQUENCE [LARGE SCALE GENOMIC DNA]</scope>
    <source>
        <strain evidence="1 2">IF2SW-P2</strain>
    </source>
</reference>
<keyword evidence="2" id="KW-1185">Reference proteome</keyword>
<accession>A0ABX4VS42</accession>
<evidence type="ECO:0000313" key="1">
    <source>
        <dbReference type="EMBL" id="PNF70865.1"/>
    </source>
</evidence>
<protein>
    <submittedName>
        <fullName evidence="1">Uncharacterized protein</fullName>
    </submittedName>
</protein>
<organism evidence="1 2">
    <name type="scientific">Enterobacter bugandensis</name>
    <dbReference type="NCBI Taxonomy" id="881260"/>
    <lineage>
        <taxon>Bacteria</taxon>
        <taxon>Pseudomonadati</taxon>
        <taxon>Pseudomonadota</taxon>
        <taxon>Gammaproteobacteria</taxon>
        <taxon>Enterobacterales</taxon>
        <taxon>Enterobacteriaceae</taxon>
        <taxon>Enterobacter</taxon>
    </lineage>
</organism>
<dbReference type="Proteomes" id="UP000236063">
    <property type="component" value="Unassembled WGS sequence"/>
</dbReference>
<comment type="caution">
    <text evidence="1">The sequence shown here is derived from an EMBL/GenBank/DDBJ whole genome shotgun (WGS) entry which is preliminary data.</text>
</comment>
<dbReference type="EMBL" id="POUR01000001">
    <property type="protein sequence ID" value="PNF70865.1"/>
    <property type="molecule type" value="Genomic_DNA"/>
</dbReference>
<name>A0ABX4VS42_9ENTR</name>
<gene>
    <name evidence="1" type="ORF">C1167_21850</name>
</gene>
<sequence>MMKDKKSVFIEGDILSNSCHGQIGQHFYIHRVKFSNGKYAIVREASGICFKPGEVIQRNDCNWFYNLIPIRLLSFEYVGEDESRRQFLEYH</sequence>